<dbReference type="AlphaFoldDB" id="A0A150FU51"/>
<dbReference type="PATRIC" id="fig|1121328.3.peg.1646"/>
<keyword evidence="1" id="KW-0472">Membrane</keyword>
<comment type="caution">
    <text evidence="2">The sequence shown here is derived from an EMBL/GenBank/DDBJ whole genome shotgun (WGS) entry which is preliminary data.</text>
</comment>
<dbReference type="InterPro" id="IPR024419">
    <property type="entry name" value="YvrJ"/>
</dbReference>
<evidence type="ECO:0000256" key="1">
    <source>
        <dbReference type="SAM" id="Phobius"/>
    </source>
</evidence>
<dbReference type="Pfam" id="PF12841">
    <property type="entry name" value="YvrJ"/>
    <property type="match status" value="1"/>
</dbReference>
<feature type="transmembrane region" description="Helical" evidence="1">
    <location>
        <begin position="6"/>
        <end position="23"/>
    </location>
</feature>
<gene>
    <name evidence="2" type="ORF">JWYL7_1635</name>
    <name evidence="3" type="ORF">SAMN05661008_00742</name>
</gene>
<dbReference type="Proteomes" id="UP000323392">
    <property type="component" value="Unassembled WGS sequence"/>
</dbReference>
<accession>A0A150FU51</accession>
<dbReference type="RefSeq" id="WP_072280213.1">
    <property type="nucleotide sequence ID" value="NZ_FRBG01000004.1"/>
</dbReference>
<organism evidence="2 4">
    <name type="scientific">Alkalithermobacter thermoalcaliphilus JW-YL-7 = DSM 7308</name>
    <dbReference type="NCBI Taxonomy" id="1121328"/>
    <lineage>
        <taxon>Bacteria</taxon>
        <taxon>Bacillati</taxon>
        <taxon>Bacillota</taxon>
        <taxon>Clostridia</taxon>
        <taxon>Peptostreptococcales</taxon>
        <taxon>Tepidibacteraceae</taxon>
        <taxon>Alkalithermobacter</taxon>
    </lineage>
</organism>
<evidence type="ECO:0000313" key="5">
    <source>
        <dbReference type="Proteomes" id="UP000323392"/>
    </source>
</evidence>
<dbReference type="EMBL" id="LSFY01000001">
    <property type="protein sequence ID" value="KXZ40560.1"/>
    <property type="molecule type" value="Genomic_DNA"/>
</dbReference>
<proteinExistence type="predicted"/>
<dbReference type="Proteomes" id="UP000092605">
    <property type="component" value="Unassembled WGS sequence"/>
</dbReference>
<keyword evidence="5" id="KW-1185">Reference proteome</keyword>
<sequence length="49" mass="5562">MAEVLSLISNVGFPIVLSIYLLTKIEEKLERLTESINHLNTSISKLVKY</sequence>
<protein>
    <submittedName>
        <fullName evidence="3">YvrJ protein family protein</fullName>
    </submittedName>
</protein>
<name>A0A150FU51_CLOPD</name>
<evidence type="ECO:0000313" key="4">
    <source>
        <dbReference type="Proteomes" id="UP000092605"/>
    </source>
</evidence>
<reference evidence="3 5" key="2">
    <citation type="submission" date="2016-11" db="EMBL/GenBank/DDBJ databases">
        <authorList>
            <person name="Varghese N."/>
            <person name="Submissions S."/>
        </authorList>
    </citation>
    <scope>NUCLEOTIDE SEQUENCE [LARGE SCALE GENOMIC DNA]</scope>
    <source>
        <strain evidence="3 5">DSM 7308</strain>
    </source>
</reference>
<keyword evidence="1" id="KW-1133">Transmembrane helix</keyword>
<evidence type="ECO:0000313" key="3">
    <source>
        <dbReference type="EMBL" id="SHK70659.1"/>
    </source>
</evidence>
<dbReference type="STRING" id="1121328.JWYL7_1635"/>
<reference evidence="2 4" key="1">
    <citation type="submission" date="2016-02" db="EMBL/GenBank/DDBJ databases">
        <title>Draft genome sequence for Clostridium paradoxum JW-YL-7.</title>
        <authorList>
            <person name="Utturkar S.M."/>
            <person name="Lancaster A."/>
            <person name="Poole F.L."/>
            <person name="Adams M.W."/>
            <person name="Brown S.D."/>
        </authorList>
    </citation>
    <scope>NUCLEOTIDE SEQUENCE [LARGE SCALE GENOMIC DNA]</scope>
    <source>
        <strain evidence="2 4">JW-YL-7</strain>
    </source>
</reference>
<dbReference type="EMBL" id="FRBG01000004">
    <property type="protein sequence ID" value="SHK70659.1"/>
    <property type="molecule type" value="Genomic_DNA"/>
</dbReference>
<dbReference type="OrthoDB" id="2662123at2"/>
<evidence type="ECO:0000313" key="2">
    <source>
        <dbReference type="EMBL" id="KXZ40560.1"/>
    </source>
</evidence>
<keyword evidence="1" id="KW-0812">Transmembrane</keyword>